<reference evidence="1 2" key="1">
    <citation type="submission" date="2018-08" db="EMBL/GenBank/DDBJ databases">
        <title>Linezolid Resistance in Mycobacterium abscessus: MIC Distribution and Comprehensive Investigation of Resistance Mechanisms.</title>
        <authorList>
            <person name="Ye M."/>
            <person name="Xu L."/>
            <person name="Zou Y."/>
            <person name="Li B."/>
            <person name="Guo Q."/>
            <person name="Zhang Y."/>
            <person name="Zhan M."/>
            <person name="Xu B."/>
            <person name="Yu F."/>
            <person name="Zhang Z."/>
            <person name="Chu H."/>
        </authorList>
    </citation>
    <scope>NUCLEOTIDE SEQUENCE [LARGE SCALE GENOMIC DNA]</scope>
    <source>
        <strain evidence="1 2">G143</strain>
    </source>
</reference>
<dbReference type="Proteomes" id="UP000284557">
    <property type="component" value="Unassembled WGS sequence"/>
</dbReference>
<evidence type="ECO:0000313" key="2">
    <source>
        <dbReference type="Proteomes" id="UP000284557"/>
    </source>
</evidence>
<name>A0ABD7HI63_9MYCO</name>
<gene>
    <name evidence="1" type="ORF">D2E76_23055</name>
</gene>
<protein>
    <submittedName>
        <fullName evidence="1">Uncharacterized protein</fullName>
    </submittedName>
</protein>
<dbReference type="AlphaFoldDB" id="A0ABD7HI63"/>
<organism evidence="1 2">
    <name type="scientific">Mycobacteroides abscessus</name>
    <dbReference type="NCBI Taxonomy" id="36809"/>
    <lineage>
        <taxon>Bacteria</taxon>
        <taxon>Bacillati</taxon>
        <taxon>Actinomycetota</taxon>
        <taxon>Actinomycetes</taxon>
        <taxon>Mycobacteriales</taxon>
        <taxon>Mycobacteriaceae</taxon>
        <taxon>Mycobacteroides</taxon>
    </lineage>
</organism>
<evidence type="ECO:0000313" key="1">
    <source>
        <dbReference type="EMBL" id="RIT32694.1"/>
    </source>
</evidence>
<dbReference type="RefSeq" id="WP_079615567.1">
    <property type="nucleotide sequence ID" value="NZ_QXBN01000023.1"/>
</dbReference>
<comment type="caution">
    <text evidence="1">The sequence shown here is derived from an EMBL/GenBank/DDBJ whole genome shotgun (WGS) entry which is preliminary data.</text>
</comment>
<accession>A0ABD7HI63</accession>
<proteinExistence type="predicted"/>
<sequence length="193" mass="22168">MSSIRPYAPWQEQFGGRTQLHERELFKDQARTVFTELLDELQEDDDGPLTQAQIQARRRLVAQLFQELFDLKNRAITGCVHGSGLTKAKDSEWCHPLKGHDHQLGELRHPVLVDDEGATDAWGWQFRMYFAAPLVEPALIVFLVFARKPIARSATEWEVVKRLQDGHIAQACAEFLSWLEERQIGHELPQGNQ</sequence>
<dbReference type="EMBL" id="QXBN01000023">
    <property type="protein sequence ID" value="RIT32694.1"/>
    <property type="molecule type" value="Genomic_DNA"/>
</dbReference>